<feature type="transmembrane region" description="Helical" evidence="1">
    <location>
        <begin position="287"/>
        <end position="305"/>
    </location>
</feature>
<dbReference type="Pfam" id="PF00892">
    <property type="entry name" value="EamA"/>
    <property type="match status" value="2"/>
</dbReference>
<feature type="transmembrane region" description="Helical" evidence="1">
    <location>
        <begin position="111"/>
        <end position="133"/>
    </location>
</feature>
<dbReference type="InterPro" id="IPR037185">
    <property type="entry name" value="EmrE-like"/>
</dbReference>
<dbReference type="SUPFAM" id="SSF103481">
    <property type="entry name" value="Multidrug resistance efflux transporter EmrE"/>
    <property type="match status" value="2"/>
</dbReference>
<dbReference type="HOGENOM" id="CLU_055252_0_0_5"/>
<feature type="transmembrane region" description="Helical" evidence="1">
    <location>
        <begin position="262"/>
        <end position="281"/>
    </location>
</feature>
<feature type="domain" description="EamA" evidence="2">
    <location>
        <begin position="28"/>
        <end position="156"/>
    </location>
</feature>
<dbReference type="PANTHER" id="PTHR22911">
    <property type="entry name" value="ACYL-MALONYL CONDENSING ENZYME-RELATED"/>
    <property type="match status" value="1"/>
</dbReference>
<feature type="transmembrane region" description="Helical" evidence="1">
    <location>
        <begin position="140"/>
        <end position="156"/>
    </location>
</feature>
<sequence length="316" mass="34026">MRETSACRIAAGRSNRSREDMSTTVLASVLVLVTGIFWGIYWLPVRAIAELGLDGAWGTGAITLAGAIFLFPFMLANKKSIRDANFAGIASIALGGAAFAFYSIGFLYGKVALVVLLWFFSPVWSVLIAKYLLRWYVPKLRLIAIFVGLAGLFIMLGSDGKIPIPVNLGEWLAFFGGFIWAIAMAGMRLKSRVPPGPAAFVFAIGATITSFILAPFLEPAPTIAVSDLTILTVNVLLTGGIWWGASIATLMWAAVRLDPARVGILLMTEVIFGALTAALFAGENLSFSEMIGGFLVILCGLLEVWPTKMEIRRSHV</sequence>
<evidence type="ECO:0000313" key="4">
    <source>
        <dbReference type="Proteomes" id="UP000004688"/>
    </source>
</evidence>
<keyword evidence="4" id="KW-1185">Reference proteome</keyword>
<keyword evidence="1 3" id="KW-0812">Transmembrane</keyword>
<feature type="transmembrane region" description="Helical" evidence="1">
    <location>
        <begin position="198"/>
        <end position="217"/>
    </location>
</feature>
<keyword evidence="1" id="KW-1133">Transmembrane helix</keyword>
<dbReference type="KEGG" id="oar:OA238_c29540"/>
<proteinExistence type="predicted"/>
<feature type="transmembrane region" description="Helical" evidence="1">
    <location>
        <begin position="86"/>
        <end position="105"/>
    </location>
</feature>
<dbReference type="eggNOG" id="COG0697">
    <property type="taxonomic scope" value="Bacteria"/>
</dbReference>
<keyword evidence="1" id="KW-0472">Membrane</keyword>
<protein>
    <submittedName>
        <fullName evidence="3">Putative transmembrane protein</fullName>
    </submittedName>
</protein>
<feature type="transmembrane region" description="Helical" evidence="1">
    <location>
        <begin position="229"/>
        <end position="255"/>
    </location>
</feature>
<accession>M9RRD6</accession>
<dbReference type="EMBL" id="CP003742">
    <property type="protein sequence ID" value="AGI72966.1"/>
    <property type="molecule type" value="Genomic_DNA"/>
</dbReference>
<organism evidence="3 4">
    <name type="scientific">Octadecabacter arcticus 238</name>
    <dbReference type="NCBI Taxonomy" id="391616"/>
    <lineage>
        <taxon>Bacteria</taxon>
        <taxon>Pseudomonadati</taxon>
        <taxon>Pseudomonadota</taxon>
        <taxon>Alphaproteobacteria</taxon>
        <taxon>Rhodobacterales</taxon>
        <taxon>Roseobacteraceae</taxon>
        <taxon>Octadecabacter</taxon>
    </lineage>
</organism>
<gene>
    <name evidence="3" type="ORF">OA238_c29540</name>
</gene>
<feature type="domain" description="EamA" evidence="2">
    <location>
        <begin position="168"/>
        <end position="298"/>
    </location>
</feature>
<dbReference type="GO" id="GO:0016020">
    <property type="term" value="C:membrane"/>
    <property type="evidence" value="ECO:0007669"/>
    <property type="project" value="InterPro"/>
</dbReference>
<dbReference type="AlphaFoldDB" id="M9RRD6"/>
<name>M9RRD6_9RHOB</name>
<dbReference type="Proteomes" id="UP000004688">
    <property type="component" value="Chromosome"/>
</dbReference>
<feature type="transmembrane region" description="Helical" evidence="1">
    <location>
        <begin position="55"/>
        <end position="74"/>
    </location>
</feature>
<dbReference type="InterPro" id="IPR000620">
    <property type="entry name" value="EamA_dom"/>
</dbReference>
<feature type="transmembrane region" description="Helical" evidence="1">
    <location>
        <begin position="21"/>
        <end position="43"/>
    </location>
</feature>
<reference evidence="3 4" key="1">
    <citation type="journal article" date="2013" name="PLoS ONE">
        <title>Poles Apart: Arctic and Antarctic Octadecabacter strains Share High Genome Plasticity and a New Type of Xanthorhodopsin.</title>
        <authorList>
            <person name="Vollmers J."/>
            <person name="Voget S."/>
            <person name="Dietrich S."/>
            <person name="Gollnow K."/>
            <person name="Smits M."/>
            <person name="Meyer K."/>
            <person name="Brinkhoff T."/>
            <person name="Simon M."/>
            <person name="Daniel R."/>
        </authorList>
    </citation>
    <scope>NUCLEOTIDE SEQUENCE [LARGE SCALE GENOMIC DNA]</scope>
    <source>
        <strain evidence="3 4">238</strain>
    </source>
</reference>
<evidence type="ECO:0000259" key="2">
    <source>
        <dbReference type="Pfam" id="PF00892"/>
    </source>
</evidence>
<evidence type="ECO:0000256" key="1">
    <source>
        <dbReference type="SAM" id="Phobius"/>
    </source>
</evidence>
<evidence type="ECO:0000313" key="3">
    <source>
        <dbReference type="EMBL" id="AGI72966.1"/>
    </source>
</evidence>
<feature type="transmembrane region" description="Helical" evidence="1">
    <location>
        <begin position="168"/>
        <end position="186"/>
    </location>
</feature>
<dbReference type="PANTHER" id="PTHR22911:SF79">
    <property type="entry name" value="MOBA-LIKE NTP TRANSFERASE DOMAIN-CONTAINING PROTEIN"/>
    <property type="match status" value="1"/>
</dbReference>